<evidence type="ECO:0000313" key="2">
    <source>
        <dbReference type="EMBL" id="QDZ25338.1"/>
    </source>
</evidence>
<dbReference type="InterPro" id="IPR043186">
    <property type="entry name" value="Str14"/>
</dbReference>
<dbReference type="PANTHER" id="PTHR44920">
    <property type="entry name" value="RHODANESE-LIKE DOMAIN-CONTAINING PROTEIN 14, CHLOROPLASTIC-RELATED"/>
    <property type="match status" value="1"/>
</dbReference>
<feature type="domain" description="Rhodanese" evidence="1">
    <location>
        <begin position="80"/>
        <end position="218"/>
    </location>
</feature>
<dbReference type="EMBL" id="CP031049">
    <property type="protein sequence ID" value="QDZ25338.1"/>
    <property type="molecule type" value="Genomic_DNA"/>
</dbReference>
<dbReference type="Pfam" id="PF00581">
    <property type="entry name" value="Rhodanese"/>
    <property type="match status" value="1"/>
</dbReference>
<dbReference type="PROSITE" id="PS50206">
    <property type="entry name" value="RHODANESE_3"/>
    <property type="match status" value="1"/>
</dbReference>
<dbReference type="STRING" id="1764295.A0A5B8MWY3"/>
<reference evidence="2 3" key="1">
    <citation type="submission" date="2018-07" db="EMBL/GenBank/DDBJ databases">
        <title>The complete nuclear genome of the prasinophyte Chloropicon primus (CCMP1205).</title>
        <authorList>
            <person name="Pombert J.-F."/>
            <person name="Otis C."/>
            <person name="Turmel M."/>
            <person name="Lemieux C."/>
        </authorList>
    </citation>
    <scope>NUCLEOTIDE SEQUENCE [LARGE SCALE GENOMIC DNA]</scope>
    <source>
        <strain evidence="2 3">CCMP1205</strain>
    </source>
</reference>
<dbReference type="Gene3D" id="3.40.250.10">
    <property type="entry name" value="Rhodanese-like domain"/>
    <property type="match status" value="1"/>
</dbReference>
<dbReference type="InterPro" id="IPR036873">
    <property type="entry name" value="Rhodanese-like_dom_sf"/>
</dbReference>
<name>A0A5B8MWY3_9CHLO</name>
<dbReference type="Proteomes" id="UP000316726">
    <property type="component" value="Chromosome 16"/>
</dbReference>
<protein>
    <recommendedName>
        <fullName evidence="1">Rhodanese domain-containing protein</fullName>
    </recommendedName>
</protein>
<proteinExistence type="predicted"/>
<gene>
    <name evidence="2" type="ORF">A3770_16p78560</name>
</gene>
<evidence type="ECO:0000313" key="3">
    <source>
        <dbReference type="Proteomes" id="UP000316726"/>
    </source>
</evidence>
<accession>A0A5B8MWY3</accession>
<organism evidence="2 3">
    <name type="scientific">Chloropicon primus</name>
    <dbReference type="NCBI Taxonomy" id="1764295"/>
    <lineage>
        <taxon>Eukaryota</taxon>
        <taxon>Viridiplantae</taxon>
        <taxon>Chlorophyta</taxon>
        <taxon>Chloropicophyceae</taxon>
        <taxon>Chloropicales</taxon>
        <taxon>Chloropicaceae</taxon>
        <taxon>Chloropicon</taxon>
    </lineage>
</organism>
<dbReference type="SMART" id="SM00450">
    <property type="entry name" value="RHOD"/>
    <property type="match status" value="1"/>
</dbReference>
<dbReference type="AlphaFoldDB" id="A0A5B8MWY3"/>
<keyword evidence="3" id="KW-1185">Reference proteome</keyword>
<dbReference type="SUPFAM" id="SSF52821">
    <property type="entry name" value="Rhodanese/Cell cycle control phosphatase"/>
    <property type="match status" value="1"/>
</dbReference>
<dbReference type="OrthoDB" id="496335at2759"/>
<sequence>MATQWRTRSGARGAMTAAQGPLRVRPHVGTPTVTLRHSVRVLRPCRAVKPWETMQPDLYKWMEEGSLVLSSCDEALDMAEENKAVIIDVRMPGDYEEVHAVDAVSVPIFRPITTVSVANAVKTLFCAINGVKGTEENPEFVTEVAKVYQGMAEDQRLYFMCDAGGTCEPVPGFIYGKQSRSLQAVYKAVDEANVPKSKVGHVRGGLREWAAGGNRGLAGENVEAWKKKAGSVPY</sequence>
<evidence type="ECO:0000259" key="1">
    <source>
        <dbReference type="PROSITE" id="PS50206"/>
    </source>
</evidence>
<dbReference type="GO" id="GO:0009507">
    <property type="term" value="C:chloroplast"/>
    <property type="evidence" value="ECO:0007669"/>
    <property type="project" value="TreeGrafter"/>
</dbReference>
<dbReference type="PANTHER" id="PTHR44920:SF2">
    <property type="entry name" value="RHODANESE DOMAIN-CONTAINING PROTEIN"/>
    <property type="match status" value="1"/>
</dbReference>
<dbReference type="InterPro" id="IPR001763">
    <property type="entry name" value="Rhodanese-like_dom"/>
</dbReference>